<dbReference type="PANTHER" id="PTHR13254:SF0">
    <property type="entry name" value="GOLGIN SUBFAMILY A MEMBER 7_ERF4 DOMAIN-CONTAINING PROTEIN"/>
    <property type="match status" value="1"/>
</dbReference>
<dbReference type="Proteomes" id="UP000769528">
    <property type="component" value="Unassembled WGS sequence"/>
</dbReference>
<evidence type="ECO:0000256" key="3">
    <source>
        <dbReference type="ARBA" id="ARBA00011396"/>
    </source>
</evidence>
<name>A0A9P8PMF0_9ASCO</name>
<evidence type="ECO:0000256" key="4">
    <source>
        <dbReference type="ARBA" id="ARBA00018463"/>
    </source>
</evidence>
<dbReference type="GO" id="GO:0031211">
    <property type="term" value="C:endoplasmic reticulum palmitoyltransferase complex"/>
    <property type="evidence" value="ECO:0007669"/>
    <property type="project" value="TreeGrafter"/>
</dbReference>
<reference evidence="8" key="1">
    <citation type="journal article" date="2021" name="Open Biol.">
        <title>Shared evolutionary footprints suggest mitochondrial oxidative damage underlies multiple complex I losses in fungi.</title>
        <authorList>
            <person name="Schikora-Tamarit M.A."/>
            <person name="Marcet-Houben M."/>
            <person name="Nosek J."/>
            <person name="Gabaldon T."/>
        </authorList>
    </citation>
    <scope>NUCLEOTIDE SEQUENCE</scope>
    <source>
        <strain evidence="8">CBS6341</strain>
    </source>
</reference>
<keyword evidence="5" id="KW-0256">Endoplasmic reticulum</keyword>
<evidence type="ECO:0000259" key="7">
    <source>
        <dbReference type="Pfam" id="PF10256"/>
    </source>
</evidence>
<proteinExistence type="inferred from homology"/>
<dbReference type="GO" id="GO:0005789">
    <property type="term" value="C:endoplasmic reticulum membrane"/>
    <property type="evidence" value="ECO:0007669"/>
    <property type="project" value="UniProtKB-SubCell"/>
</dbReference>
<dbReference type="InterPro" id="IPR051371">
    <property type="entry name" value="Ras_palmitoyltransferase"/>
</dbReference>
<dbReference type="InterPro" id="IPR019383">
    <property type="entry name" value="Golgin_A_7/ERF4"/>
</dbReference>
<accession>A0A9P8PMF0</accession>
<keyword evidence="6" id="KW-0472">Membrane</keyword>
<dbReference type="EMBL" id="JAEUBF010000832">
    <property type="protein sequence ID" value="KAH3674726.1"/>
    <property type="molecule type" value="Genomic_DNA"/>
</dbReference>
<comment type="subcellular location">
    <subcellularLocation>
        <location evidence="1">Endoplasmic reticulum membrane</location>
        <topology evidence="1">Peripheral membrane protein</topology>
    </subcellularLocation>
</comment>
<keyword evidence="9" id="KW-1185">Reference proteome</keyword>
<evidence type="ECO:0000313" key="8">
    <source>
        <dbReference type="EMBL" id="KAH3674726.1"/>
    </source>
</evidence>
<comment type="caution">
    <text evidence="8">The sequence shown here is derived from an EMBL/GenBank/DDBJ whole genome shotgun (WGS) entry which is preliminary data.</text>
</comment>
<evidence type="ECO:0000256" key="5">
    <source>
        <dbReference type="ARBA" id="ARBA00022824"/>
    </source>
</evidence>
<evidence type="ECO:0000256" key="2">
    <source>
        <dbReference type="ARBA" id="ARBA00007732"/>
    </source>
</evidence>
<sequence length="237" mass="28101">MNCLNKIQSNNKEIEKLNFFNYHEYSSSLYNKLNQSQPNQNNTNPLIITHFPNNYVPLNSNEYLNTRIVRIPRIFNNIKGLEFPEFSTVLPGNEDAAIISSNIESNSKVKEFIIQGQSNHDGQYYGYTSISPLNLYFNNTDNEFEIIMVEINRLIKNSYNTFTLWNFLEYFIDLIGFWLISEIWEIKSKNQLNKLETYIENLNKSWEFQHRNIKIISPRRSGYLSVSFLKINYNKFN</sequence>
<organism evidence="8 9">
    <name type="scientific">Wickerhamomyces mucosus</name>
    <dbReference type="NCBI Taxonomy" id="1378264"/>
    <lineage>
        <taxon>Eukaryota</taxon>
        <taxon>Fungi</taxon>
        <taxon>Dikarya</taxon>
        <taxon>Ascomycota</taxon>
        <taxon>Saccharomycotina</taxon>
        <taxon>Saccharomycetes</taxon>
        <taxon>Phaffomycetales</taxon>
        <taxon>Wickerhamomycetaceae</taxon>
        <taxon>Wickerhamomyces</taxon>
    </lineage>
</organism>
<reference evidence="8" key="2">
    <citation type="submission" date="2021-01" db="EMBL/GenBank/DDBJ databases">
        <authorList>
            <person name="Schikora-Tamarit M.A."/>
        </authorList>
    </citation>
    <scope>NUCLEOTIDE SEQUENCE</scope>
    <source>
        <strain evidence="8">CBS6341</strain>
    </source>
</reference>
<dbReference type="GO" id="GO:0006612">
    <property type="term" value="P:protein targeting to membrane"/>
    <property type="evidence" value="ECO:0007669"/>
    <property type="project" value="TreeGrafter"/>
</dbReference>
<dbReference type="Pfam" id="PF10256">
    <property type="entry name" value="Erf4"/>
    <property type="match status" value="1"/>
</dbReference>
<evidence type="ECO:0000256" key="6">
    <source>
        <dbReference type="ARBA" id="ARBA00023136"/>
    </source>
</evidence>
<feature type="domain" description="Golgin subfamily A member 7/ERF4" evidence="7">
    <location>
        <begin position="68"/>
        <end position="226"/>
    </location>
</feature>
<gene>
    <name evidence="8" type="ORF">WICMUC_003076</name>
</gene>
<comment type="subunit">
    <text evidence="3">Interacts with ERF2.</text>
</comment>
<dbReference type="PANTHER" id="PTHR13254">
    <property type="entry name" value="GOLGI AUTOANTIGEN, GOLGIN SUBFAMILY A, 7"/>
    <property type="match status" value="1"/>
</dbReference>
<comment type="similarity">
    <text evidence="2">Belongs to the ERF4 family.</text>
</comment>
<protein>
    <recommendedName>
        <fullName evidence="4">Ras modification protein ERF4</fullName>
    </recommendedName>
</protein>
<evidence type="ECO:0000256" key="1">
    <source>
        <dbReference type="ARBA" id="ARBA00004406"/>
    </source>
</evidence>
<dbReference type="AlphaFoldDB" id="A0A9P8PMF0"/>
<evidence type="ECO:0000313" key="9">
    <source>
        <dbReference type="Proteomes" id="UP000769528"/>
    </source>
</evidence>
<dbReference type="OrthoDB" id="5377273at2759"/>